<gene>
    <name evidence="1" type="ORF">ACFFGH_26635</name>
</gene>
<accession>A0ABV6RWR7</accession>
<name>A0ABV6RWR7_9GAMM</name>
<evidence type="ECO:0000313" key="1">
    <source>
        <dbReference type="EMBL" id="MFC0681423.1"/>
    </source>
</evidence>
<evidence type="ECO:0008006" key="3">
    <source>
        <dbReference type="Google" id="ProtNLM"/>
    </source>
</evidence>
<organism evidence="1 2">
    <name type="scientific">Lysobacter korlensis</name>
    <dbReference type="NCBI Taxonomy" id="553636"/>
    <lineage>
        <taxon>Bacteria</taxon>
        <taxon>Pseudomonadati</taxon>
        <taxon>Pseudomonadota</taxon>
        <taxon>Gammaproteobacteria</taxon>
        <taxon>Lysobacterales</taxon>
        <taxon>Lysobacteraceae</taxon>
        <taxon>Lysobacter</taxon>
    </lineage>
</organism>
<dbReference type="Proteomes" id="UP001589896">
    <property type="component" value="Unassembled WGS sequence"/>
</dbReference>
<keyword evidence="2" id="KW-1185">Reference proteome</keyword>
<evidence type="ECO:0000313" key="2">
    <source>
        <dbReference type="Proteomes" id="UP001589896"/>
    </source>
</evidence>
<protein>
    <recommendedName>
        <fullName evidence="3">CHAT domain-containing protein</fullName>
    </recommendedName>
</protein>
<sequence>MATRDEFVSRALREAELAFDLRTAIRDAQEALGGGSVVNAETVEIVGSTLRDRIRSVESGLATLNRVVIRLDHLAHVLPFTEEGWPTVRASLRVRLDDDPSVGVAEWARYALDAASRMRTSAVKRLLTEVPLRMGTPLSLRVSAMADALEDAQVVGQEARSFYTAQALLEPAMAGLVLGGVAVPEAHVRRDLQALLVRLALNAGRVEDAARLLDSSVDADEDSGDARRLALNGLVAAANGDGRRAERLLADARSLDSVNLDAAAAVIQLRRRARAAEDEPIAQGRRDADGALAAAREAVGALESLADVDADLRVLLDTPPELWLAVVERAAAEGDTPTCRHALQQLVDAATGIHDGPLRAAGYEALAAVEEDPERRCAALISAGDERSSAKQSRQAAALFHQAMGVRGASDRATALATVRWADEVAILAWELPSKEVAVQLQEAMQRVRKAVIHLDYAGEDSWSFFVVARLDEILARGDDPGRSALKEEALLATARAVAFQPNPGRWEWLGSAAENLNLHRVAFAFFKRSQGEAWATESSPSSEIIQVLVNMGRLDEAIKALEGSQGLWESCARGYALLRTGDARGAATAFESLPIDPTWGWAWTSYTAALMLLGRREDAAAIANRRLVELTDRWDEMVGLEARCDAAFVDGKSVELLRLGERLREIEGNDYGEGQAAVALGLLIAGQAGDALAVWSGMMSRSPEIVDLIAWSTVVRPMFVMLTGTRPPDFSGVDAVVRNRLVEFRGVDEHTELERLRQSQRADAELAADLCAALLTIGSGEEEFDRLLKRPGKWAELETETSSIRAHVQALDRSSRTVALARTAVTAARSGDHEEAERALRSLLDNAPRPVDELLDAPGGLDFIGDVVGALERLRSDAAYRERAHDLLVLLGQSQADEDGVLRLLLPSSWFHGYDDPPAEHEVFRVALPTLRASPLSPPERIIVGTADDLEPDVFVVVGTDGSILDRGSIPLGRRYLTDDVLPLLGPVDPDAVGPGVLPGWRSIQREAFDGDDPTIALLTVSPFEMAVQALGHAVHGMQQNQLKQSVWSVAKDGSKRWLAQVGKGVSAQLKRLFDG</sequence>
<dbReference type="SUPFAM" id="SSF48452">
    <property type="entry name" value="TPR-like"/>
    <property type="match status" value="1"/>
</dbReference>
<dbReference type="RefSeq" id="WP_386674035.1">
    <property type="nucleotide sequence ID" value="NZ_JBHLTG010000008.1"/>
</dbReference>
<dbReference type="InterPro" id="IPR011990">
    <property type="entry name" value="TPR-like_helical_dom_sf"/>
</dbReference>
<dbReference type="EMBL" id="JBHLTG010000008">
    <property type="protein sequence ID" value="MFC0681423.1"/>
    <property type="molecule type" value="Genomic_DNA"/>
</dbReference>
<proteinExistence type="predicted"/>
<reference evidence="1 2" key="1">
    <citation type="submission" date="2024-09" db="EMBL/GenBank/DDBJ databases">
        <authorList>
            <person name="Sun Q."/>
            <person name="Mori K."/>
        </authorList>
    </citation>
    <scope>NUCLEOTIDE SEQUENCE [LARGE SCALE GENOMIC DNA]</scope>
    <source>
        <strain evidence="1 2">KCTC 23076</strain>
    </source>
</reference>
<comment type="caution">
    <text evidence="1">The sequence shown here is derived from an EMBL/GenBank/DDBJ whole genome shotgun (WGS) entry which is preliminary data.</text>
</comment>